<dbReference type="PATRIC" id="fig|1265822.4.peg.91"/>
<reference evidence="1 2" key="1">
    <citation type="submission" date="2012-12" db="EMBL/GenBank/DDBJ databases">
        <title>Novel taxa of Listeriaceae from agricultural environments in the United States.</title>
        <authorList>
            <person name="den Bakker H.C."/>
            <person name="Allred A."/>
            <person name="Warchocki S."/>
            <person name="Wright E.M."/>
            <person name="Burrell A."/>
            <person name="Nightingale K.K."/>
            <person name="Kephart D."/>
            <person name="Wiedmann M."/>
        </authorList>
    </citation>
    <scope>NUCLEOTIDE SEQUENCE [LARGE SCALE GENOMIC DNA]</scope>
    <source>
        <strain evidence="1 2">FSL S10-1203</strain>
    </source>
</reference>
<evidence type="ECO:0000313" key="2">
    <source>
        <dbReference type="Proteomes" id="UP000019241"/>
    </source>
</evidence>
<dbReference type="AlphaFoldDB" id="W7E2Q2"/>
<evidence type="ECO:0000313" key="1">
    <source>
        <dbReference type="EMBL" id="EUJ65487.1"/>
    </source>
</evidence>
<proteinExistence type="predicted"/>
<protein>
    <recommendedName>
        <fullName evidence="3">PepSY domain-containing protein</fullName>
    </recommendedName>
</protein>
<gene>
    <name evidence="1" type="ORF">MCOL2_00445</name>
</gene>
<dbReference type="Proteomes" id="UP000019241">
    <property type="component" value="Unassembled WGS sequence"/>
</dbReference>
<sequence length="104" mass="11628">MDWKVFAAGAFIGAAAGHLLNHYCLSDESVSGDVILENVKDAFKKEGPIEGSWIQLKKNNTTKNMPLIHLFITVELLRFAKVKKKQFEFIADAKTGTIIDIYLT</sequence>
<comment type="caution">
    <text evidence="1">The sequence shown here is derived from an EMBL/GenBank/DDBJ whole genome shotgun (WGS) entry which is preliminary data.</text>
</comment>
<accession>W7E2Q2</accession>
<name>W7E2Q2_9LIST</name>
<organism evidence="1 2">
    <name type="scientific">Listeria fleischmannii FSL S10-1203</name>
    <dbReference type="NCBI Taxonomy" id="1265822"/>
    <lineage>
        <taxon>Bacteria</taxon>
        <taxon>Bacillati</taxon>
        <taxon>Bacillota</taxon>
        <taxon>Bacilli</taxon>
        <taxon>Bacillales</taxon>
        <taxon>Listeriaceae</taxon>
        <taxon>Listeria</taxon>
    </lineage>
</organism>
<dbReference type="EMBL" id="AODM01000002">
    <property type="protein sequence ID" value="EUJ65487.1"/>
    <property type="molecule type" value="Genomic_DNA"/>
</dbReference>
<evidence type="ECO:0008006" key="3">
    <source>
        <dbReference type="Google" id="ProtNLM"/>
    </source>
</evidence>